<evidence type="ECO:0000256" key="3">
    <source>
        <dbReference type="ARBA" id="ARBA00022679"/>
    </source>
</evidence>
<dbReference type="InterPro" id="IPR007158">
    <property type="entry name" value="TrmY"/>
</dbReference>
<dbReference type="InterPro" id="IPR029026">
    <property type="entry name" value="tRNA_m1G_MTases_N"/>
</dbReference>
<reference evidence="6" key="1">
    <citation type="submission" date="2018-05" db="EMBL/GenBank/DDBJ databases">
        <authorList>
            <person name="Hao L."/>
        </authorList>
    </citation>
    <scope>NUCLEOTIDE SEQUENCE [LARGE SCALE GENOMIC DNA]</scope>
</reference>
<gene>
    <name evidence="5" type="primary">trmY</name>
    <name evidence="5" type="ORF">BARAN1_0567</name>
</gene>
<accession>A0A2X3KJ00</accession>
<evidence type="ECO:0000313" key="5">
    <source>
        <dbReference type="EMBL" id="SQD92591.1"/>
    </source>
</evidence>
<keyword evidence="3 5" id="KW-0808">Transferase</keyword>
<organism evidence="5 6">
    <name type="scientific">Candidatus Bipolaricaulis anaerobius</name>
    <dbReference type="NCBI Taxonomy" id="2026885"/>
    <lineage>
        <taxon>Bacteria</taxon>
        <taxon>Candidatus Bipolaricaulota</taxon>
        <taxon>Candidatus Bipolaricaulia</taxon>
        <taxon>Candidatus Bipolaricaulales</taxon>
        <taxon>Candidatus Bipolaricaulaceae</taxon>
        <taxon>Candidatus Bipolaricaulis</taxon>
    </lineage>
</organism>
<dbReference type="GO" id="GO:0008175">
    <property type="term" value="F:tRNA methyltransferase activity"/>
    <property type="evidence" value="ECO:0007669"/>
    <property type="project" value="InterPro"/>
</dbReference>
<protein>
    <submittedName>
        <fullName evidence="5">tRNA (Pseudouridine(54)-N(1))-methyltransferase</fullName>
        <ecNumber evidence="5">2.1.1.257</ecNumber>
    </submittedName>
</protein>
<evidence type="ECO:0000313" key="6">
    <source>
        <dbReference type="Proteomes" id="UP000249818"/>
    </source>
</evidence>
<dbReference type="PANTHER" id="PTHR40703:SF1">
    <property type="entry name" value="TRNA (PSEUDOURIDINE(54)-N(1))-METHYLTRANSFERASE"/>
    <property type="match status" value="1"/>
</dbReference>
<sequence>MRTFVMVSHTVPLEGEFSLSDLPGGAGRLDVLCRAANDAFLISHGIRPAVAFHFVIQDQLTISLWGGRLRHLNPDERSTGALLRQALRTAHDLPLGEERPSTPGITVRRMGLGGLLDDLRAAGNAPLVLDEAGAPLRGARLPERPAFLLSDHRNFTPAEEALLAALPRISVGPVVLQGHQCITLVHNELDLQEVG</sequence>
<dbReference type="AlphaFoldDB" id="A0A2X3KJ00"/>
<dbReference type="Pfam" id="PF04013">
    <property type="entry name" value="Methyltrn_RNA_2"/>
    <property type="match status" value="1"/>
</dbReference>
<keyword evidence="1" id="KW-0963">Cytoplasm</keyword>
<dbReference type="EC" id="2.1.1.257" evidence="5"/>
<evidence type="ECO:0000256" key="4">
    <source>
        <dbReference type="ARBA" id="ARBA00022691"/>
    </source>
</evidence>
<proteinExistence type="inferred from homology"/>
<dbReference type="KEGG" id="bana:BARAN1_0567"/>
<dbReference type="HAMAP" id="MF_00587">
    <property type="entry name" value="tRNA_methyltr_TrmY"/>
    <property type="match status" value="1"/>
</dbReference>
<evidence type="ECO:0000256" key="1">
    <source>
        <dbReference type="ARBA" id="ARBA00022490"/>
    </source>
</evidence>
<dbReference type="GO" id="GO:0030488">
    <property type="term" value="P:tRNA methylation"/>
    <property type="evidence" value="ECO:0007669"/>
    <property type="project" value="TreeGrafter"/>
</dbReference>
<dbReference type="NCBIfam" id="NF002560">
    <property type="entry name" value="PRK02135.1"/>
    <property type="match status" value="1"/>
</dbReference>
<dbReference type="SUPFAM" id="SSF75217">
    <property type="entry name" value="alpha/beta knot"/>
    <property type="match status" value="1"/>
</dbReference>
<dbReference type="CDD" id="cd18087">
    <property type="entry name" value="TrmY-like"/>
    <property type="match status" value="1"/>
</dbReference>
<dbReference type="InterPro" id="IPR029028">
    <property type="entry name" value="Alpha/beta_knot_MTases"/>
</dbReference>
<dbReference type="OrthoDB" id="5514818at2"/>
<dbReference type="GO" id="GO:0008757">
    <property type="term" value="F:S-adenosylmethionine-dependent methyltransferase activity"/>
    <property type="evidence" value="ECO:0007669"/>
    <property type="project" value="TreeGrafter"/>
</dbReference>
<keyword evidence="6" id="KW-1185">Reference proteome</keyword>
<dbReference type="RefSeq" id="WP_122030787.1">
    <property type="nucleotide sequence ID" value="NZ_LS483254.1"/>
</dbReference>
<dbReference type="EMBL" id="LS483254">
    <property type="protein sequence ID" value="SQD92591.1"/>
    <property type="molecule type" value="Genomic_DNA"/>
</dbReference>
<dbReference type="Proteomes" id="UP000249818">
    <property type="component" value="Chromosome BARAN1"/>
</dbReference>
<dbReference type="PANTHER" id="PTHR40703">
    <property type="entry name" value="TRNA (PSEUDOURIDINE(54)-N(1))-METHYLTRANSFERASE"/>
    <property type="match status" value="1"/>
</dbReference>
<keyword evidence="4" id="KW-0949">S-adenosyl-L-methionine</keyword>
<name>A0A2X3KJ00_9BACT</name>
<keyword evidence="2 5" id="KW-0489">Methyltransferase</keyword>
<evidence type="ECO:0000256" key="2">
    <source>
        <dbReference type="ARBA" id="ARBA00022603"/>
    </source>
</evidence>
<dbReference type="Gene3D" id="3.40.1280.10">
    <property type="match status" value="1"/>
</dbReference>